<dbReference type="AlphaFoldDB" id="A0A914HAD2"/>
<name>A0A914HAD2_GLORO</name>
<proteinExistence type="predicted"/>
<reference evidence="3" key="1">
    <citation type="submission" date="2022-11" db="UniProtKB">
        <authorList>
            <consortium name="WormBaseParasite"/>
        </authorList>
    </citation>
    <scope>IDENTIFICATION</scope>
</reference>
<dbReference type="WBParaSite" id="Gr19_v10_g15261.t1">
    <property type="protein sequence ID" value="Gr19_v10_g15261.t1"/>
    <property type="gene ID" value="Gr19_v10_g15261"/>
</dbReference>
<evidence type="ECO:0000313" key="3">
    <source>
        <dbReference type="WBParaSite" id="Gr19_v10_g15261.t1"/>
    </source>
</evidence>
<feature type="region of interest" description="Disordered" evidence="1">
    <location>
        <begin position="1"/>
        <end position="55"/>
    </location>
</feature>
<dbReference type="Proteomes" id="UP000887572">
    <property type="component" value="Unplaced"/>
</dbReference>
<feature type="compositionally biased region" description="Acidic residues" evidence="1">
    <location>
        <begin position="25"/>
        <end position="55"/>
    </location>
</feature>
<accession>A0A914HAD2</accession>
<evidence type="ECO:0000313" key="2">
    <source>
        <dbReference type="Proteomes" id="UP000887572"/>
    </source>
</evidence>
<keyword evidence="2" id="KW-1185">Reference proteome</keyword>
<evidence type="ECO:0000256" key="1">
    <source>
        <dbReference type="SAM" id="MobiDB-lite"/>
    </source>
</evidence>
<sequence>MTASAAETSTHEKILEAIQKGELQTEGEDAIADGEDVGEAEDDESHSEAGSDDFIDSVFSQQHIVKADDELEPAIPEQPTADDTSMETDEAQRINSPQHRTTAAGLTRQNAAQLRGMVIAELAAQGEKFERTLQVERNTRDRERRDQQAENARLQAQFLRCLLAHFCFIVHVSVARKCVLQPFMELARALRIVL</sequence>
<organism evidence="2 3">
    <name type="scientific">Globodera rostochiensis</name>
    <name type="common">Golden nematode worm</name>
    <name type="synonym">Heterodera rostochiensis</name>
    <dbReference type="NCBI Taxonomy" id="31243"/>
    <lineage>
        <taxon>Eukaryota</taxon>
        <taxon>Metazoa</taxon>
        <taxon>Ecdysozoa</taxon>
        <taxon>Nematoda</taxon>
        <taxon>Chromadorea</taxon>
        <taxon>Rhabditida</taxon>
        <taxon>Tylenchina</taxon>
        <taxon>Tylenchomorpha</taxon>
        <taxon>Tylenchoidea</taxon>
        <taxon>Heteroderidae</taxon>
        <taxon>Heteroderinae</taxon>
        <taxon>Globodera</taxon>
    </lineage>
</organism>
<protein>
    <submittedName>
        <fullName evidence="3">Uncharacterized protein</fullName>
    </submittedName>
</protein>
<feature type="region of interest" description="Disordered" evidence="1">
    <location>
        <begin position="67"/>
        <end position="104"/>
    </location>
</feature>